<feature type="domain" description="THAP-type" evidence="10">
    <location>
        <begin position="9"/>
        <end position="98"/>
    </location>
</feature>
<organism evidence="11 12">
    <name type="scientific">Parnassius apollo</name>
    <name type="common">Apollo butterfly</name>
    <name type="synonym">Papilio apollo</name>
    <dbReference type="NCBI Taxonomy" id="110799"/>
    <lineage>
        <taxon>Eukaryota</taxon>
        <taxon>Metazoa</taxon>
        <taxon>Ecdysozoa</taxon>
        <taxon>Arthropoda</taxon>
        <taxon>Hexapoda</taxon>
        <taxon>Insecta</taxon>
        <taxon>Pterygota</taxon>
        <taxon>Neoptera</taxon>
        <taxon>Endopterygota</taxon>
        <taxon>Lepidoptera</taxon>
        <taxon>Glossata</taxon>
        <taxon>Ditrysia</taxon>
        <taxon>Papilionoidea</taxon>
        <taxon>Papilionidae</taxon>
        <taxon>Parnassiinae</taxon>
        <taxon>Parnassini</taxon>
        <taxon>Parnassius</taxon>
        <taxon>Parnassius</taxon>
    </lineage>
</organism>
<dbReference type="Pfam" id="PF13193">
    <property type="entry name" value="AMP-binding_C"/>
    <property type="match status" value="1"/>
</dbReference>
<name>A0A8S3XIS0_PARAO</name>
<evidence type="ECO:0000256" key="1">
    <source>
        <dbReference type="ARBA" id="ARBA00004275"/>
    </source>
</evidence>
<dbReference type="EMBL" id="CAJQZP010001149">
    <property type="protein sequence ID" value="CAG5022808.1"/>
    <property type="molecule type" value="Genomic_DNA"/>
</dbReference>
<dbReference type="SMART" id="SM00980">
    <property type="entry name" value="THAP"/>
    <property type="match status" value="1"/>
</dbReference>
<evidence type="ECO:0000256" key="2">
    <source>
        <dbReference type="ARBA" id="ARBA00006432"/>
    </source>
</evidence>
<accession>A0A8S3XIS0</accession>
<dbReference type="InterPro" id="IPR000873">
    <property type="entry name" value="AMP-dep_synth/lig_dom"/>
</dbReference>
<evidence type="ECO:0000259" key="10">
    <source>
        <dbReference type="PROSITE" id="PS50950"/>
    </source>
</evidence>
<dbReference type="InterPro" id="IPR006612">
    <property type="entry name" value="THAP_Znf"/>
</dbReference>
<keyword evidence="8" id="KW-0576">Peroxisome</keyword>
<dbReference type="Pfam" id="PF05485">
    <property type="entry name" value="THAP"/>
    <property type="match status" value="1"/>
</dbReference>
<dbReference type="PANTHER" id="PTHR24096:SF149">
    <property type="entry name" value="AMP-BINDING DOMAIN-CONTAINING PROTEIN-RELATED"/>
    <property type="match status" value="1"/>
</dbReference>
<keyword evidence="12" id="KW-1185">Reference proteome</keyword>
<dbReference type="Pfam" id="PF00501">
    <property type="entry name" value="AMP-binding"/>
    <property type="match status" value="1"/>
</dbReference>
<dbReference type="InterPro" id="IPR025110">
    <property type="entry name" value="AMP-bd_C"/>
</dbReference>
<evidence type="ECO:0000313" key="11">
    <source>
        <dbReference type="EMBL" id="CAG5022808.1"/>
    </source>
</evidence>
<reference evidence="11" key="1">
    <citation type="submission" date="2021-04" db="EMBL/GenBank/DDBJ databases">
        <authorList>
            <person name="Tunstrom K."/>
        </authorList>
    </citation>
    <scope>NUCLEOTIDE SEQUENCE</scope>
</reference>
<keyword evidence="3" id="KW-0436">Ligase</keyword>
<comment type="similarity">
    <text evidence="2">Belongs to the ATP-dependent AMP-binding enzyme family.</text>
</comment>
<protein>
    <submittedName>
        <fullName evidence="11">(apollo) hypothetical protein</fullName>
    </submittedName>
</protein>
<gene>
    <name evidence="11" type="ORF">PAPOLLO_LOCUS17816</name>
</gene>
<evidence type="ECO:0000256" key="9">
    <source>
        <dbReference type="PROSITE-ProRule" id="PRU00309"/>
    </source>
</evidence>
<dbReference type="PANTHER" id="PTHR24096">
    <property type="entry name" value="LONG-CHAIN-FATTY-ACID--COA LIGASE"/>
    <property type="match status" value="1"/>
</dbReference>
<dbReference type="OrthoDB" id="10253869at2759"/>
<keyword evidence="5 9" id="KW-0863">Zinc-finger</keyword>
<dbReference type="GO" id="GO:0016405">
    <property type="term" value="F:CoA-ligase activity"/>
    <property type="evidence" value="ECO:0007669"/>
    <property type="project" value="TreeGrafter"/>
</dbReference>
<evidence type="ECO:0000256" key="4">
    <source>
        <dbReference type="ARBA" id="ARBA00022723"/>
    </source>
</evidence>
<evidence type="ECO:0000256" key="5">
    <source>
        <dbReference type="ARBA" id="ARBA00022771"/>
    </source>
</evidence>
<comment type="subcellular location">
    <subcellularLocation>
        <location evidence="1">Peroxisome</location>
    </subcellularLocation>
</comment>
<dbReference type="PROSITE" id="PS50950">
    <property type="entry name" value="ZF_THAP"/>
    <property type="match status" value="1"/>
</dbReference>
<dbReference type="GO" id="GO:0003677">
    <property type="term" value="F:DNA binding"/>
    <property type="evidence" value="ECO:0007669"/>
    <property type="project" value="UniProtKB-UniRule"/>
</dbReference>
<keyword evidence="6" id="KW-0862">Zinc</keyword>
<proteinExistence type="inferred from homology"/>
<evidence type="ECO:0000256" key="7">
    <source>
        <dbReference type="ARBA" id="ARBA00023125"/>
    </source>
</evidence>
<evidence type="ECO:0000256" key="6">
    <source>
        <dbReference type="ARBA" id="ARBA00022833"/>
    </source>
</evidence>
<dbReference type="GO" id="GO:0005777">
    <property type="term" value="C:peroxisome"/>
    <property type="evidence" value="ECO:0007669"/>
    <property type="project" value="UniProtKB-SubCell"/>
</dbReference>
<dbReference type="AlphaFoldDB" id="A0A8S3XIS0"/>
<dbReference type="PROSITE" id="PS00455">
    <property type="entry name" value="AMP_BINDING"/>
    <property type="match status" value="1"/>
</dbReference>
<dbReference type="Proteomes" id="UP000691718">
    <property type="component" value="Unassembled WGS sequence"/>
</dbReference>
<keyword evidence="4" id="KW-0479">Metal-binding</keyword>
<evidence type="ECO:0000256" key="3">
    <source>
        <dbReference type="ARBA" id="ARBA00022598"/>
    </source>
</evidence>
<sequence length="717" mass="80447">MSRHTRYERKRKCAKCNITATEDGNLSFHRFPLPGRHTFLKARVWAEYCYPTGEWSTEKSLRDLHWQHKMLCSKHFDDSSFTNSARIRLHNFAIPIGTQDLMVKIRQEQCTTASESKQDTSISVEKPQMLELEPSLPVQVPTIANPTTSLPVQMPTICEPTTDSLKKMNFNKHGSDAVHWYMHDLACRVVAKSGIATDNYHAGKLILQSLKEAPNLILQIDGATGESETFQCALERSVRCATAFRNIGLKPNDVIIIMAPLNINLTTSMYAAFYMGIGVAGVDHLLGVKELKDTIQICLPKMIFCQSEKVAVVGEALKHQKLDVTVVTYDKGDTHCSFSEFLQKYGDNTPVDDFQPANIDPEEAISVLLATSGTTGMPKYAAITHKNLVLASPYPWIRFREFPTPIRMALVVSPVQWVSTINTLVMSPILKFSRVQTSLPVTTEHSHYLINKYKPEFVVISPSMMTSLVKPGQREKCDFTCFRLFIIGGSAVPQKLIDDVKTVAPFADVCTGYGMSELGTIALDPVSFIPGCTGRPLGHSDYRLVDPGTGKDVLEPHKTGELWFKGPITFKGYYNNPEMTAEIYTEDKWLKSGDLFYRDENWNFFFADRMKLLLKYKNHQISPTEIEEVIRTHPGVYDVAVTGIPDDECSELPVACVVPQENHTLTAQEIKDLVKSSLTDSKQLRGGVIFMKELPLTSASKPNRTALKSMVKNMKRE</sequence>
<comment type="caution">
    <text evidence="11">The sequence shown here is derived from an EMBL/GenBank/DDBJ whole genome shotgun (WGS) entry which is preliminary data.</text>
</comment>
<dbReference type="InterPro" id="IPR020845">
    <property type="entry name" value="AMP-binding_CS"/>
</dbReference>
<evidence type="ECO:0000313" key="12">
    <source>
        <dbReference type="Proteomes" id="UP000691718"/>
    </source>
</evidence>
<evidence type="ECO:0000256" key="8">
    <source>
        <dbReference type="ARBA" id="ARBA00023140"/>
    </source>
</evidence>
<dbReference type="GO" id="GO:0008270">
    <property type="term" value="F:zinc ion binding"/>
    <property type="evidence" value="ECO:0007669"/>
    <property type="project" value="UniProtKB-KW"/>
</dbReference>
<keyword evidence="7 9" id="KW-0238">DNA-binding</keyword>